<dbReference type="InterPro" id="IPR010982">
    <property type="entry name" value="Lambda_DNA-bd_dom_sf"/>
</dbReference>
<evidence type="ECO:0000313" key="4">
    <source>
        <dbReference type="Proteomes" id="UP001596977"/>
    </source>
</evidence>
<dbReference type="Pfam" id="PF06114">
    <property type="entry name" value="Peptidase_M78"/>
    <property type="match status" value="1"/>
</dbReference>
<dbReference type="InterPro" id="IPR026281">
    <property type="entry name" value="HTH_RamB"/>
</dbReference>
<evidence type="ECO:0000256" key="1">
    <source>
        <dbReference type="ARBA" id="ARBA00007227"/>
    </source>
</evidence>
<reference evidence="4" key="1">
    <citation type="journal article" date="2019" name="Int. J. Syst. Evol. Microbiol.">
        <title>The Global Catalogue of Microorganisms (GCM) 10K type strain sequencing project: providing services to taxonomists for standard genome sequencing and annotation.</title>
        <authorList>
            <consortium name="The Broad Institute Genomics Platform"/>
            <consortium name="The Broad Institute Genome Sequencing Center for Infectious Disease"/>
            <person name="Wu L."/>
            <person name="Ma J."/>
        </authorList>
    </citation>
    <scope>NUCLEOTIDE SEQUENCE [LARGE SCALE GENOMIC DNA]</scope>
    <source>
        <strain evidence="4">CCUG 62982</strain>
    </source>
</reference>
<sequence>MSRRIFAGHLVRALRDRLGIAQADMAARIGISTSYLSQIENADRPITPAVLAALGEAFPGDWAAIDPEEDTSLLIDAVDAAGDPSVPEAALAPDTVRRGVEQQPQLARRMVALHRAFRRSQDQLAVLDDRYDAGSGEAARLPWEEVRDWFHAERNYVDAIDREAERIADALEGARGLEARLADRFGVRVETGGDRLRAYDPDARVLRLDPAQPPESQAFAVAHQLARLEFAGLIAETAHRGLDSAAGRELLSAGLANYAAGALLMPYARFRAAARELRHDIDRLRQRFGASFEQACHRLSTLQRPGAAGIPFFFCRVDMAGNITKRHSATRLQFARFGGACPLWVVHEAVAIPDRILVQLAETPDGVRYVSMAKGLVKPSGSYARAPRRFAVALGCEESHAREFIYADGLRIDGAATPIGSSCRICPRHDCDQRAFPPAGSEIRIDPDSRGTVPYAFR</sequence>
<organism evidence="3 4">
    <name type="scientific">Sphingomonas canadensis</name>
    <dbReference type="NCBI Taxonomy" id="1219257"/>
    <lineage>
        <taxon>Bacteria</taxon>
        <taxon>Pseudomonadati</taxon>
        <taxon>Pseudomonadota</taxon>
        <taxon>Alphaproteobacteria</taxon>
        <taxon>Sphingomonadales</taxon>
        <taxon>Sphingomonadaceae</taxon>
        <taxon>Sphingomonas</taxon>
    </lineage>
</organism>
<dbReference type="RefSeq" id="WP_264944970.1">
    <property type="nucleotide sequence ID" value="NZ_JAPDRA010000006.1"/>
</dbReference>
<comment type="similarity">
    <text evidence="1">Belongs to the short-chain fatty acyl-CoA assimilation regulator (ScfR) family.</text>
</comment>
<dbReference type="EMBL" id="JBHTJG010000006">
    <property type="protein sequence ID" value="MFD0947275.1"/>
    <property type="molecule type" value="Genomic_DNA"/>
</dbReference>
<gene>
    <name evidence="3" type="ORF">ACFQ1E_13075</name>
</gene>
<dbReference type="Pfam" id="PF01381">
    <property type="entry name" value="HTH_3"/>
    <property type="match status" value="1"/>
</dbReference>
<dbReference type="Pfam" id="PF09856">
    <property type="entry name" value="ScfRs"/>
    <property type="match status" value="1"/>
</dbReference>
<feature type="domain" description="HTH cro/C1-type" evidence="2">
    <location>
        <begin position="11"/>
        <end position="65"/>
    </location>
</feature>
<dbReference type="InterPro" id="IPR018653">
    <property type="entry name" value="ScfR_C"/>
</dbReference>
<dbReference type="InterPro" id="IPR001387">
    <property type="entry name" value="Cro/C1-type_HTH"/>
</dbReference>
<dbReference type="PIRSF" id="PIRSF019251">
    <property type="entry name" value="Rv0465c"/>
    <property type="match status" value="1"/>
</dbReference>
<dbReference type="Proteomes" id="UP001596977">
    <property type="component" value="Unassembled WGS sequence"/>
</dbReference>
<name>A0ABW3H997_9SPHN</name>
<protein>
    <submittedName>
        <fullName evidence="3">Short-chain fatty acyl-CoA regulator family protein</fullName>
    </submittedName>
</protein>
<proteinExistence type="inferred from homology"/>
<dbReference type="InterPro" id="IPR010359">
    <property type="entry name" value="IrrE_HExxH"/>
</dbReference>
<dbReference type="PROSITE" id="PS50943">
    <property type="entry name" value="HTH_CROC1"/>
    <property type="match status" value="1"/>
</dbReference>
<evidence type="ECO:0000259" key="2">
    <source>
        <dbReference type="PROSITE" id="PS50943"/>
    </source>
</evidence>
<dbReference type="SUPFAM" id="SSF47413">
    <property type="entry name" value="lambda repressor-like DNA-binding domains"/>
    <property type="match status" value="1"/>
</dbReference>
<dbReference type="Gene3D" id="1.10.260.40">
    <property type="entry name" value="lambda repressor-like DNA-binding domains"/>
    <property type="match status" value="1"/>
</dbReference>
<keyword evidence="4" id="KW-1185">Reference proteome</keyword>
<accession>A0ABW3H997</accession>
<dbReference type="CDD" id="cd00093">
    <property type="entry name" value="HTH_XRE"/>
    <property type="match status" value="1"/>
</dbReference>
<dbReference type="SMART" id="SM00530">
    <property type="entry name" value="HTH_XRE"/>
    <property type="match status" value="1"/>
</dbReference>
<comment type="caution">
    <text evidence="3">The sequence shown here is derived from an EMBL/GenBank/DDBJ whole genome shotgun (WGS) entry which is preliminary data.</text>
</comment>
<evidence type="ECO:0000313" key="3">
    <source>
        <dbReference type="EMBL" id="MFD0947275.1"/>
    </source>
</evidence>